<dbReference type="SUPFAM" id="SSF48726">
    <property type="entry name" value="Immunoglobulin"/>
    <property type="match status" value="2"/>
</dbReference>
<evidence type="ECO:0000256" key="1">
    <source>
        <dbReference type="ARBA" id="ARBA00022729"/>
    </source>
</evidence>
<name>A0A653DL26_CALMS</name>
<dbReference type="Pfam" id="PF00047">
    <property type="entry name" value="ig"/>
    <property type="match status" value="1"/>
</dbReference>
<keyword evidence="3" id="KW-0393">Immunoglobulin domain</keyword>
<reference evidence="7 8" key="1">
    <citation type="submission" date="2019-01" db="EMBL/GenBank/DDBJ databases">
        <authorList>
            <person name="Sayadi A."/>
        </authorList>
    </citation>
    <scope>NUCLEOTIDE SEQUENCE [LARGE SCALE GENOMIC DNA]</scope>
</reference>
<dbReference type="OrthoDB" id="5970915at2759"/>
<keyword evidence="5" id="KW-1133">Transmembrane helix</keyword>
<keyword evidence="1" id="KW-0732">Signal</keyword>
<dbReference type="PANTHER" id="PTHR45080:SF8">
    <property type="entry name" value="IG-LIKE DOMAIN-CONTAINING PROTEIN"/>
    <property type="match status" value="1"/>
</dbReference>
<keyword evidence="5" id="KW-0472">Membrane</keyword>
<feature type="transmembrane region" description="Helical" evidence="5">
    <location>
        <begin position="249"/>
        <end position="269"/>
    </location>
</feature>
<dbReference type="GO" id="GO:0007156">
    <property type="term" value="P:homophilic cell adhesion via plasma membrane adhesion molecules"/>
    <property type="evidence" value="ECO:0007669"/>
    <property type="project" value="TreeGrafter"/>
</dbReference>
<keyword evidence="8" id="KW-1185">Reference proteome</keyword>
<dbReference type="InterPro" id="IPR013151">
    <property type="entry name" value="Immunoglobulin_dom"/>
</dbReference>
<dbReference type="GO" id="GO:0030424">
    <property type="term" value="C:axon"/>
    <property type="evidence" value="ECO:0007669"/>
    <property type="project" value="TreeGrafter"/>
</dbReference>
<keyword evidence="2" id="KW-1015">Disulfide bond</keyword>
<dbReference type="Gene3D" id="2.60.40.10">
    <property type="entry name" value="Immunoglobulins"/>
    <property type="match status" value="2"/>
</dbReference>
<protein>
    <recommendedName>
        <fullName evidence="6">Ig-like domain-containing protein</fullName>
    </recommendedName>
</protein>
<feature type="region of interest" description="Disordered" evidence="4">
    <location>
        <begin position="275"/>
        <end position="305"/>
    </location>
</feature>
<dbReference type="SMART" id="SM00409">
    <property type="entry name" value="IG"/>
    <property type="match status" value="2"/>
</dbReference>
<evidence type="ECO:0000313" key="8">
    <source>
        <dbReference type="Proteomes" id="UP000410492"/>
    </source>
</evidence>
<dbReference type="InterPro" id="IPR003598">
    <property type="entry name" value="Ig_sub2"/>
</dbReference>
<dbReference type="GO" id="GO:0008046">
    <property type="term" value="F:axon guidance receptor activity"/>
    <property type="evidence" value="ECO:0007669"/>
    <property type="project" value="TreeGrafter"/>
</dbReference>
<dbReference type="EMBL" id="CAACVG010012700">
    <property type="protein sequence ID" value="VEN60714.1"/>
    <property type="molecule type" value="Genomic_DNA"/>
</dbReference>
<accession>A0A653DL26</accession>
<gene>
    <name evidence="7" type="ORF">CALMAC_LOCUS18314</name>
</gene>
<dbReference type="PROSITE" id="PS50835">
    <property type="entry name" value="IG_LIKE"/>
    <property type="match status" value="1"/>
</dbReference>
<organism evidence="7 8">
    <name type="scientific">Callosobruchus maculatus</name>
    <name type="common">Southern cowpea weevil</name>
    <name type="synonym">Pulse bruchid</name>
    <dbReference type="NCBI Taxonomy" id="64391"/>
    <lineage>
        <taxon>Eukaryota</taxon>
        <taxon>Metazoa</taxon>
        <taxon>Ecdysozoa</taxon>
        <taxon>Arthropoda</taxon>
        <taxon>Hexapoda</taxon>
        <taxon>Insecta</taxon>
        <taxon>Pterygota</taxon>
        <taxon>Neoptera</taxon>
        <taxon>Endopterygota</taxon>
        <taxon>Coleoptera</taxon>
        <taxon>Polyphaga</taxon>
        <taxon>Cucujiformia</taxon>
        <taxon>Chrysomeloidea</taxon>
        <taxon>Chrysomelidae</taxon>
        <taxon>Bruchinae</taxon>
        <taxon>Bruchini</taxon>
        <taxon>Callosobruchus</taxon>
    </lineage>
</organism>
<dbReference type="GO" id="GO:0043025">
    <property type="term" value="C:neuronal cell body"/>
    <property type="evidence" value="ECO:0007669"/>
    <property type="project" value="TreeGrafter"/>
</dbReference>
<sequence>MLNKHINTQTNITTIYTTQIKFCPHIFSAYINHIMMVFLCINKDIVQIQAIDRNIHYLPRENFKLVCNVTYSKDDPTPEVRWMRDGTAVTAVDGLKARAKVRWDSHNHLSILTVEGAKDEDAGNYSCIAFDKDVELMRDNVRAARPLTVKTARNLNFVEEEKLRITCKPNREASIYWVFQGEEYRESRDRVILEDNVEDDETHPNATFVIEKAQRSDRGQITCVGTDPITGETANFSCMVRIKDKYAPLWPFLGICAEVIVLCAIIIIYEKKRNKTELEESDTDQSPDQKNTPDHGKGTKVRHRQ</sequence>
<evidence type="ECO:0000256" key="5">
    <source>
        <dbReference type="SAM" id="Phobius"/>
    </source>
</evidence>
<dbReference type="SMART" id="SM00408">
    <property type="entry name" value="IGc2"/>
    <property type="match status" value="2"/>
</dbReference>
<dbReference type="AlphaFoldDB" id="A0A653DL26"/>
<dbReference type="PANTHER" id="PTHR45080">
    <property type="entry name" value="CONTACTIN 5"/>
    <property type="match status" value="1"/>
</dbReference>
<dbReference type="InterPro" id="IPR007110">
    <property type="entry name" value="Ig-like_dom"/>
</dbReference>
<keyword evidence="5" id="KW-0812">Transmembrane</keyword>
<evidence type="ECO:0000256" key="3">
    <source>
        <dbReference type="ARBA" id="ARBA00023319"/>
    </source>
</evidence>
<evidence type="ECO:0000256" key="2">
    <source>
        <dbReference type="ARBA" id="ARBA00023157"/>
    </source>
</evidence>
<dbReference type="CDD" id="cd00096">
    <property type="entry name" value="Ig"/>
    <property type="match status" value="2"/>
</dbReference>
<dbReference type="InterPro" id="IPR013783">
    <property type="entry name" value="Ig-like_fold"/>
</dbReference>
<evidence type="ECO:0000313" key="7">
    <source>
        <dbReference type="EMBL" id="VEN60714.1"/>
    </source>
</evidence>
<evidence type="ECO:0000256" key="4">
    <source>
        <dbReference type="SAM" id="MobiDB-lite"/>
    </source>
</evidence>
<dbReference type="Pfam" id="PF13927">
    <property type="entry name" value="Ig_3"/>
    <property type="match status" value="1"/>
</dbReference>
<evidence type="ECO:0000259" key="6">
    <source>
        <dbReference type="PROSITE" id="PS50835"/>
    </source>
</evidence>
<dbReference type="InterPro" id="IPR050958">
    <property type="entry name" value="Cell_Adh-Cytoskel_Orgn"/>
</dbReference>
<dbReference type="GO" id="GO:0005886">
    <property type="term" value="C:plasma membrane"/>
    <property type="evidence" value="ECO:0007669"/>
    <property type="project" value="TreeGrafter"/>
</dbReference>
<dbReference type="InterPro" id="IPR036179">
    <property type="entry name" value="Ig-like_dom_sf"/>
</dbReference>
<dbReference type="InterPro" id="IPR003599">
    <property type="entry name" value="Ig_sub"/>
</dbReference>
<dbReference type="GO" id="GO:0050808">
    <property type="term" value="P:synapse organization"/>
    <property type="evidence" value="ECO:0007669"/>
    <property type="project" value="TreeGrafter"/>
</dbReference>
<feature type="domain" description="Ig-like" evidence="6">
    <location>
        <begin position="24"/>
        <end position="148"/>
    </location>
</feature>
<proteinExistence type="predicted"/>
<dbReference type="Proteomes" id="UP000410492">
    <property type="component" value="Unassembled WGS sequence"/>
</dbReference>